<dbReference type="Proteomes" id="UP000652153">
    <property type="component" value="Unassembled WGS sequence"/>
</dbReference>
<accession>A0ABQ1ZIJ8</accession>
<proteinExistence type="predicted"/>
<evidence type="ECO:0000313" key="2">
    <source>
        <dbReference type="Proteomes" id="UP000652153"/>
    </source>
</evidence>
<reference evidence="2" key="1">
    <citation type="journal article" date="2019" name="Int. J. Syst. Evol. Microbiol.">
        <title>The Global Catalogue of Microorganisms (GCM) 10K type strain sequencing project: providing services to taxonomists for standard genome sequencing and annotation.</title>
        <authorList>
            <consortium name="The Broad Institute Genomics Platform"/>
            <consortium name="The Broad Institute Genome Sequencing Center for Infectious Disease"/>
            <person name="Wu L."/>
            <person name="Ma J."/>
        </authorList>
    </citation>
    <scope>NUCLEOTIDE SEQUENCE [LARGE SCALE GENOMIC DNA]</scope>
    <source>
        <strain evidence="2">CGMCC 1.12770</strain>
    </source>
</reference>
<name>A0ABQ1ZIJ8_9BACL</name>
<sequence length="51" mass="5749">MSEKAEGVEFSFQARKFPQACQSPSTEGYTAEAKRWYKMHFSGSQDTPSKA</sequence>
<keyword evidence="2" id="KW-1185">Reference proteome</keyword>
<protein>
    <submittedName>
        <fullName evidence="1">Uncharacterized protein</fullName>
    </submittedName>
</protein>
<comment type="caution">
    <text evidence="1">The sequence shown here is derived from an EMBL/GenBank/DDBJ whole genome shotgun (WGS) entry which is preliminary data.</text>
</comment>
<gene>
    <name evidence="1" type="ORF">GCM10008014_42320</name>
</gene>
<evidence type="ECO:0000313" key="1">
    <source>
        <dbReference type="EMBL" id="GGH64186.1"/>
    </source>
</evidence>
<dbReference type="EMBL" id="BMFU01000007">
    <property type="protein sequence ID" value="GGH64186.1"/>
    <property type="molecule type" value="Genomic_DNA"/>
</dbReference>
<organism evidence="1 2">
    <name type="scientific">Paenibacillus silvae</name>
    <dbReference type="NCBI Taxonomy" id="1325358"/>
    <lineage>
        <taxon>Bacteria</taxon>
        <taxon>Bacillati</taxon>
        <taxon>Bacillota</taxon>
        <taxon>Bacilli</taxon>
        <taxon>Bacillales</taxon>
        <taxon>Paenibacillaceae</taxon>
        <taxon>Paenibacillus</taxon>
    </lineage>
</organism>